<proteinExistence type="inferred from homology"/>
<comment type="similarity">
    <text evidence="2 9">Belongs to the branched chain amino acid transporter family.</text>
</comment>
<feature type="transmembrane region" description="Helical" evidence="9">
    <location>
        <begin position="156"/>
        <end position="176"/>
    </location>
</feature>
<dbReference type="NCBIfam" id="TIGR00796">
    <property type="entry name" value="livcs"/>
    <property type="match status" value="1"/>
</dbReference>
<feature type="transmembrane region" description="Helical" evidence="9">
    <location>
        <begin position="284"/>
        <end position="308"/>
    </location>
</feature>
<evidence type="ECO:0000256" key="8">
    <source>
        <dbReference type="ARBA" id="ARBA00023136"/>
    </source>
</evidence>
<dbReference type="PANTHER" id="PTHR30588:SF0">
    <property type="entry name" value="BRANCHED-CHAIN AMINO ACID PERMEASE BRNQ"/>
    <property type="match status" value="1"/>
</dbReference>
<evidence type="ECO:0000313" key="11">
    <source>
        <dbReference type="Proteomes" id="UP000237947"/>
    </source>
</evidence>
<dbReference type="GO" id="GO:0015820">
    <property type="term" value="P:L-leucine transport"/>
    <property type="evidence" value="ECO:0007669"/>
    <property type="project" value="TreeGrafter"/>
</dbReference>
<feature type="transmembrane region" description="Helical" evidence="9">
    <location>
        <begin position="377"/>
        <end position="398"/>
    </location>
</feature>
<comment type="subcellular location">
    <subcellularLocation>
        <location evidence="1 9">Cell membrane</location>
        <topology evidence="1 9">Multi-pass membrane protein</topology>
    </subcellularLocation>
</comment>
<dbReference type="GO" id="GO:0015818">
    <property type="term" value="P:isoleucine transport"/>
    <property type="evidence" value="ECO:0007669"/>
    <property type="project" value="TreeGrafter"/>
</dbReference>
<dbReference type="KEGG" id="fsa:C5Q98_02675"/>
<gene>
    <name evidence="10" type="primary">brnQ</name>
    <name evidence="10" type="ORF">C5Q98_02675</name>
</gene>
<evidence type="ECO:0000313" key="10">
    <source>
        <dbReference type="EMBL" id="AVM42202.1"/>
    </source>
</evidence>
<dbReference type="Proteomes" id="UP000237947">
    <property type="component" value="Chromosome"/>
</dbReference>
<dbReference type="AlphaFoldDB" id="A0A2S0KME1"/>
<evidence type="ECO:0000256" key="6">
    <source>
        <dbReference type="ARBA" id="ARBA00022970"/>
    </source>
</evidence>
<feature type="transmembrane region" description="Helical" evidence="9">
    <location>
        <begin position="122"/>
        <end position="144"/>
    </location>
</feature>
<dbReference type="EMBL" id="CP027226">
    <property type="protein sequence ID" value="AVM42202.1"/>
    <property type="molecule type" value="Genomic_DNA"/>
</dbReference>
<dbReference type="InterPro" id="IPR004685">
    <property type="entry name" value="Brnchd-chn_aa_trnsp_Livcs"/>
</dbReference>
<evidence type="ECO:0000256" key="7">
    <source>
        <dbReference type="ARBA" id="ARBA00022989"/>
    </source>
</evidence>
<feature type="transmembrane region" description="Helical" evidence="9">
    <location>
        <begin position="196"/>
        <end position="216"/>
    </location>
</feature>
<dbReference type="GO" id="GO:0005886">
    <property type="term" value="C:plasma membrane"/>
    <property type="evidence" value="ECO:0007669"/>
    <property type="project" value="UniProtKB-SubCell"/>
</dbReference>
<protein>
    <recommendedName>
        <fullName evidence="9">Branched-chain amino acid transport system carrier protein</fullName>
    </recommendedName>
</protein>
<dbReference type="RefSeq" id="WP_106012187.1">
    <property type="nucleotide sequence ID" value="NZ_CP027226.1"/>
</dbReference>
<evidence type="ECO:0000256" key="9">
    <source>
        <dbReference type="RuleBase" id="RU362122"/>
    </source>
</evidence>
<dbReference type="GO" id="GO:0005304">
    <property type="term" value="F:L-valine transmembrane transporter activity"/>
    <property type="evidence" value="ECO:0007669"/>
    <property type="project" value="TreeGrafter"/>
</dbReference>
<evidence type="ECO:0000256" key="2">
    <source>
        <dbReference type="ARBA" id="ARBA00008540"/>
    </source>
</evidence>
<keyword evidence="7 9" id="KW-1133">Transmembrane helix</keyword>
<evidence type="ECO:0000256" key="4">
    <source>
        <dbReference type="ARBA" id="ARBA00022475"/>
    </source>
</evidence>
<evidence type="ECO:0000256" key="3">
    <source>
        <dbReference type="ARBA" id="ARBA00022448"/>
    </source>
</evidence>
<comment type="function">
    <text evidence="9">Component of the transport system for branched-chain amino acids.</text>
</comment>
<feature type="transmembrane region" description="Helical" evidence="9">
    <location>
        <begin position="237"/>
        <end position="256"/>
    </location>
</feature>
<reference evidence="11" key="1">
    <citation type="submission" date="2018-02" db="EMBL/GenBank/DDBJ databases">
        <authorList>
            <person name="Holder M.E."/>
            <person name="Ajami N.J."/>
            <person name="Petrosino J.F."/>
        </authorList>
    </citation>
    <scope>NUCLEOTIDE SEQUENCE [LARGE SCALE GENOMIC DNA]</scope>
    <source>
        <strain evidence="11">CCUG 47711</strain>
    </source>
</reference>
<feature type="transmembrane region" description="Helical" evidence="9">
    <location>
        <begin position="80"/>
        <end position="102"/>
    </location>
</feature>
<dbReference type="PANTHER" id="PTHR30588">
    <property type="entry name" value="BRANCHED-CHAIN AMINO ACID TRANSPORT SYSTEM 2 CARRIER PROTEIN"/>
    <property type="match status" value="1"/>
</dbReference>
<feature type="transmembrane region" description="Helical" evidence="9">
    <location>
        <begin position="12"/>
        <end position="33"/>
    </location>
</feature>
<name>A0A2S0KME1_9FIRM</name>
<evidence type="ECO:0000256" key="1">
    <source>
        <dbReference type="ARBA" id="ARBA00004651"/>
    </source>
</evidence>
<feature type="transmembrane region" description="Helical" evidence="9">
    <location>
        <begin position="320"/>
        <end position="341"/>
    </location>
</feature>
<accession>A0A2S0KME1</accession>
<keyword evidence="8 9" id="KW-0472">Membrane</keyword>
<feature type="transmembrane region" description="Helical" evidence="9">
    <location>
        <begin position="45"/>
        <end position="68"/>
    </location>
</feature>
<dbReference type="GO" id="GO:0015188">
    <property type="term" value="F:L-isoleucine transmembrane transporter activity"/>
    <property type="evidence" value="ECO:0007669"/>
    <property type="project" value="TreeGrafter"/>
</dbReference>
<keyword evidence="11" id="KW-1185">Reference proteome</keyword>
<dbReference type="GO" id="GO:0015190">
    <property type="term" value="F:L-leucine transmembrane transporter activity"/>
    <property type="evidence" value="ECO:0007669"/>
    <property type="project" value="TreeGrafter"/>
</dbReference>
<keyword evidence="3 9" id="KW-0813">Transport</keyword>
<keyword evidence="6 9" id="KW-0029">Amino-acid transport</keyword>
<feature type="transmembrane region" description="Helical" evidence="9">
    <location>
        <begin position="418"/>
        <end position="435"/>
    </location>
</feature>
<evidence type="ECO:0000256" key="5">
    <source>
        <dbReference type="ARBA" id="ARBA00022692"/>
    </source>
</evidence>
<organism evidence="10 11">
    <name type="scientific">Fastidiosipila sanguinis</name>
    <dbReference type="NCBI Taxonomy" id="236753"/>
    <lineage>
        <taxon>Bacteria</taxon>
        <taxon>Bacillati</taxon>
        <taxon>Bacillota</taxon>
        <taxon>Clostridia</taxon>
        <taxon>Eubacteriales</taxon>
        <taxon>Oscillospiraceae</taxon>
        <taxon>Fastidiosipila</taxon>
    </lineage>
</organism>
<sequence length="444" mass="47799">MSEGKTKSLSRSEFLQISIMLFGLFFGAGNLIFPAFLGNKAGENTTIALIAFSVTAIVFPILGVYAVSKSEGLLNLANRINPIFSVIYTTAIFLSIGPGLGIPRAGSMPFELAVAPYVPESFNITLARIIYTSVFFISAYLLSIRPSKLVKRMGKILSPSLIVLIILLFISIYFKIDAKIAAPKSNYSDKAFTTGFLEGYNTMDAIASLNFGLVISQAIRQFKVNSDKAVKKYSLQAGLLAGAVLFLIYSILSYIGKVSSSMIDNPHNGAVVLSEMSNISLGKFGAILLAVIFTLACLTTCVGLITSGANYFDHLTKEKLGYSTWVVILSLTSFITANFGLDMILKVSEPVLTIIYPVSILLIILGISHDLIGYSSLIYKVSAAVAVVLPTIHVLGKMGLKLPLLTQLEAGLPLAKSGLSWVLPCLVVIVILTVIDKIKVRNNN</sequence>
<feature type="transmembrane region" description="Helical" evidence="9">
    <location>
        <begin position="347"/>
        <end position="365"/>
    </location>
</feature>
<dbReference type="Pfam" id="PF05525">
    <property type="entry name" value="Branch_AA_trans"/>
    <property type="match status" value="1"/>
</dbReference>
<keyword evidence="4" id="KW-1003">Cell membrane</keyword>
<keyword evidence="5 9" id="KW-0812">Transmembrane</keyword>
<dbReference type="OrthoDB" id="9783920at2"/>